<dbReference type="EMBL" id="QUSF01000018">
    <property type="protein sequence ID" value="RLW02641.1"/>
    <property type="molecule type" value="Genomic_DNA"/>
</dbReference>
<proteinExistence type="predicted"/>
<protein>
    <submittedName>
        <fullName evidence="1">Uncharacterized protein</fullName>
    </submittedName>
</protein>
<keyword evidence="2" id="KW-1185">Reference proteome</keyword>
<evidence type="ECO:0000313" key="2">
    <source>
        <dbReference type="Proteomes" id="UP000276834"/>
    </source>
</evidence>
<evidence type="ECO:0000313" key="1">
    <source>
        <dbReference type="EMBL" id="RLW02641.1"/>
    </source>
</evidence>
<sequence length="61" mass="6797">MNLHSGLREYTLTRYFQSAAVNLMLQISITCYSSDSSQPLSGKLLDEGGRKKLCPLQELCS</sequence>
<organism evidence="1 2">
    <name type="scientific">Chloebia gouldiae</name>
    <name type="common">Gouldian finch</name>
    <name type="synonym">Erythrura gouldiae</name>
    <dbReference type="NCBI Taxonomy" id="44316"/>
    <lineage>
        <taxon>Eukaryota</taxon>
        <taxon>Metazoa</taxon>
        <taxon>Chordata</taxon>
        <taxon>Craniata</taxon>
        <taxon>Vertebrata</taxon>
        <taxon>Euteleostomi</taxon>
        <taxon>Archelosauria</taxon>
        <taxon>Archosauria</taxon>
        <taxon>Dinosauria</taxon>
        <taxon>Saurischia</taxon>
        <taxon>Theropoda</taxon>
        <taxon>Coelurosauria</taxon>
        <taxon>Aves</taxon>
        <taxon>Neognathae</taxon>
        <taxon>Neoaves</taxon>
        <taxon>Telluraves</taxon>
        <taxon>Australaves</taxon>
        <taxon>Passeriformes</taxon>
        <taxon>Passeroidea</taxon>
        <taxon>Passeridae</taxon>
        <taxon>Chloebia</taxon>
    </lineage>
</organism>
<dbReference type="AlphaFoldDB" id="A0A3L8SIJ3"/>
<name>A0A3L8SIJ3_CHLGU</name>
<reference evidence="1 2" key="1">
    <citation type="journal article" date="2018" name="Proc. R. Soc. B">
        <title>A non-coding region near Follistatin controls head colour polymorphism in the Gouldian finch.</title>
        <authorList>
            <person name="Toomey M.B."/>
            <person name="Marques C.I."/>
            <person name="Andrade P."/>
            <person name="Araujo P.M."/>
            <person name="Sabatino S."/>
            <person name="Gazda M.A."/>
            <person name="Afonso S."/>
            <person name="Lopes R.J."/>
            <person name="Corbo J.C."/>
            <person name="Carneiro M."/>
        </authorList>
    </citation>
    <scope>NUCLEOTIDE SEQUENCE [LARGE SCALE GENOMIC DNA]</scope>
    <source>
        <strain evidence="1">Red01</strain>
        <tissue evidence="1">Muscle</tissue>
    </source>
</reference>
<gene>
    <name evidence="1" type="ORF">DV515_00007064</name>
</gene>
<dbReference type="Proteomes" id="UP000276834">
    <property type="component" value="Unassembled WGS sequence"/>
</dbReference>
<comment type="caution">
    <text evidence="1">The sequence shown here is derived from an EMBL/GenBank/DDBJ whole genome shotgun (WGS) entry which is preliminary data.</text>
</comment>
<accession>A0A3L8SIJ3</accession>